<sequence>MKNIDNNYVGKHLDSIGQEHLKAVHRSKKFNIHLLTSLHPMQRRWMINYLNYTTKTSAEILLDINKHVFISVKLLLEHKHTSTIHTEDTNDCFGIIVDKSSPLLDGDDVAVCILNLIIDHSYATSNLSSAKFLVHIRAFVKEVLRLSLVSPVIILSTKESTKFDVTRWLGENASVIPPHTYSPFGIGPRACIAEKYLFNLLSGILAVLLYHNNFEKVDSISEPQEGTFGLANLPPNFSLTATPLSARS</sequence>
<dbReference type="GO" id="GO:0004497">
    <property type="term" value="F:monooxygenase activity"/>
    <property type="evidence" value="ECO:0007669"/>
    <property type="project" value="UniProtKB-KW"/>
</dbReference>
<comment type="similarity">
    <text evidence="1 2">Belongs to the cytochrome P450 family.</text>
</comment>
<dbReference type="EMBL" id="CAJNRG010007994">
    <property type="protein sequence ID" value="CAF2099934.1"/>
    <property type="molecule type" value="Genomic_DNA"/>
</dbReference>
<name>A0A816TIE3_9BILA</name>
<keyword evidence="2" id="KW-0503">Monooxygenase</keyword>
<dbReference type="Pfam" id="PF00067">
    <property type="entry name" value="p450"/>
    <property type="match status" value="1"/>
</dbReference>
<keyword evidence="2" id="KW-0408">Iron</keyword>
<protein>
    <recommendedName>
        <fullName evidence="5">Cytochrome P450</fullName>
    </recommendedName>
</protein>
<dbReference type="GO" id="GO:0020037">
    <property type="term" value="F:heme binding"/>
    <property type="evidence" value="ECO:0007669"/>
    <property type="project" value="InterPro"/>
</dbReference>
<evidence type="ECO:0000256" key="2">
    <source>
        <dbReference type="RuleBase" id="RU000461"/>
    </source>
</evidence>
<keyword evidence="2" id="KW-0560">Oxidoreductase</keyword>
<dbReference type="Gene3D" id="1.10.630.10">
    <property type="entry name" value="Cytochrome P450"/>
    <property type="match status" value="1"/>
</dbReference>
<dbReference type="GO" id="GO:0005506">
    <property type="term" value="F:iron ion binding"/>
    <property type="evidence" value="ECO:0007669"/>
    <property type="project" value="InterPro"/>
</dbReference>
<accession>A0A816TIE3</accession>
<dbReference type="GO" id="GO:0016705">
    <property type="term" value="F:oxidoreductase activity, acting on paired donors, with incorporation or reduction of molecular oxygen"/>
    <property type="evidence" value="ECO:0007669"/>
    <property type="project" value="InterPro"/>
</dbReference>
<dbReference type="InterPro" id="IPR001128">
    <property type="entry name" value="Cyt_P450"/>
</dbReference>
<dbReference type="Proteomes" id="UP000663887">
    <property type="component" value="Unassembled WGS sequence"/>
</dbReference>
<evidence type="ECO:0000256" key="1">
    <source>
        <dbReference type="ARBA" id="ARBA00010617"/>
    </source>
</evidence>
<dbReference type="PROSITE" id="PS00086">
    <property type="entry name" value="CYTOCHROME_P450"/>
    <property type="match status" value="1"/>
</dbReference>
<dbReference type="SUPFAM" id="SSF48264">
    <property type="entry name" value="Cytochrome P450"/>
    <property type="match status" value="1"/>
</dbReference>
<dbReference type="InterPro" id="IPR036396">
    <property type="entry name" value="Cyt_P450_sf"/>
</dbReference>
<evidence type="ECO:0000313" key="4">
    <source>
        <dbReference type="Proteomes" id="UP000663887"/>
    </source>
</evidence>
<comment type="caution">
    <text evidence="3">The sequence shown here is derived from an EMBL/GenBank/DDBJ whole genome shotgun (WGS) entry which is preliminary data.</text>
</comment>
<keyword evidence="2" id="KW-0349">Heme</keyword>
<dbReference type="InterPro" id="IPR017972">
    <property type="entry name" value="Cyt_P450_CS"/>
</dbReference>
<dbReference type="AlphaFoldDB" id="A0A816TIE3"/>
<gene>
    <name evidence="3" type="ORF">XDN619_LOCUS18432</name>
</gene>
<organism evidence="3 4">
    <name type="scientific">Rotaria magnacalcarata</name>
    <dbReference type="NCBI Taxonomy" id="392030"/>
    <lineage>
        <taxon>Eukaryota</taxon>
        <taxon>Metazoa</taxon>
        <taxon>Spiralia</taxon>
        <taxon>Gnathifera</taxon>
        <taxon>Rotifera</taxon>
        <taxon>Eurotatoria</taxon>
        <taxon>Bdelloidea</taxon>
        <taxon>Philodinida</taxon>
        <taxon>Philodinidae</taxon>
        <taxon>Rotaria</taxon>
    </lineage>
</organism>
<evidence type="ECO:0000313" key="3">
    <source>
        <dbReference type="EMBL" id="CAF2099934.1"/>
    </source>
</evidence>
<evidence type="ECO:0008006" key="5">
    <source>
        <dbReference type="Google" id="ProtNLM"/>
    </source>
</evidence>
<keyword evidence="2" id="KW-0479">Metal-binding</keyword>
<proteinExistence type="inferred from homology"/>
<reference evidence="3" key="1">
    <citation type="submission" date="2021-02" db="EMBL/GenBank/DDBJ databases">
        <authorList>
            <person name="Nowell W R."/>
        </authorList>
    </citation>
    <scope>NUCLEOTIDE SEQUENCE</scope>
</reference>